<dbReference type="RefSeq" id="WP_220663645.1">
    <property type="nucleotide sequence ID" value="NZ_CP069370.1"/>
</dbReference>
<dbReference type="Proteomes" id="UP000826300">
    <property type="component" value="Chromosome"/>
</dbReference>
<dbReference type="EMBL" id="CP069370">
    <property type="protein sequence ID" value="QYZ71228.1"/>
    <property type="molecule type" value="Genomic_DNA"/>
</dbReference>
<reference evidence="1" key="1">
    <citation type="submission" date="2021-02" db="EMBL/GenBank/DDBJ databases">
        <title>Rhodobacter shimadae sp. nov., an aerobic anoxygenic phototrophic bacterium isolated from a hot spring.</title>
        <authorList>
            <person name="Muramatsu S."/>
            <person name="Haruta S."/>
            <person name="Hirose S."/>
            <person name="Hanada S."/>
        </authorList>
    </citation>
    <scope>NUCLEOTIDE SEQUENCE</scope>
    <source>
        <strain evidence="1">N10</strain>
    </source>
</reference>
<dbReference type="AlphaFoldDB" id="A0A8G0ZYK6"/>
<keyword evidence="2" id="KW-1185">Reference proteome</keyword>
<proteinExistence type="predicted"/>
<evidence type="ECO:0000313" key="2">
    <source>
        <dbReference type="Proteomes" id="UP000826300"/>
    </source>
</evidence>
<gene>
    <name evidence="1" type="ORF">JO391_06905</name>
</gene>
<organism evidence="1 2">
    <name type="scientific">Neotabrizicola shimadae</name>
    <dbReference type="NCBI Taxonomy" id="2807096"/>
    <lineage>
        <taxon>Bacteria</taxon>
        <taxon>Pseudomonadati</taxon>
        <taxon>Pseudomonadota</taxon>
        <taxon>Alphaproteobacteria</taxon>
        <taxon>Rhodobacterales</taxon>
        <taxon>Paracoccaceae</taxon>
        <taxon>Neotabrizicola</taxon>
    </lineage>
</organism>
<evidence type="ECO:0000313" key="1">
    <source>
        <dbReference type="EMBL" id="QYZ71228.1"/>
    </source>
</evidence>
<name>A0A8G0ZYK6_9RHOB</name>
<protein>
    <submittedName>
        <fullName evidence="1">Uncharacterized protein</fullName>
    </submittedName>
</protein>
<dbReference type="KEGG" id="nsm:JO391_06905"/>
<sequence length="160" mass="16393">MTDLETMVMQAAPADAPDLSGIMSAEDFTGPEAAEAAEVFAPEPELISPEVWGQQWGLLHDMLGGMVQARTGAPCPLGQQARSEGGMIAAQASYDLLALNPATARLFLGANSTFFGQVLAVGVHGFACVQLVKASIAQGQAATIEGEATEGPAFASSRAA</sequence>
<accession>A0A8G0ZYK6</accession>